<accession>A0AAW3ZT58</accession>
<name>A0AAW3ZT58_9GAMM</name>
<evidence type="ECO:0000313" key="3">
    <source>
        <dbReference type="Proteomes" id="UP000613768"/>
    </source>
</evidence>
<comment type="caution">
    <text evidence="2">The sequence shown here is derived from an EMBL/GenBank/DDBJ whole genome shotgun (WGS) entry which is preliminary data.</text>
</comment>
<keyword evidence="3" id="KW-1185">Reference proteome</keyword>
<feature type="region of interest" description="Disordered" evidence="1">
    <location>
        <begin position="65"/>
        <end position="100"/>
    </location>
</feature>
<sequence length="100" mass="11239">MKKLAIGLSVSADLLLFDEEERGPDDQLRMQFEAIKQFDEEDRQLALGLLEGLILKHQAKRLLMRSTTSAAHREPSTRTTPAPSKAKRSTGKRAPQSSHR</sequence>
<dbReference type="Proteomes" id="UP000613768">
    <property type="component" value="Unassembled WGS sequence"/>
</dbReference>
<organism evidence="2 3">
    <name type="scientific">Pseudomarimonas arenosa</name>
    <dbReference type="NCBI Taxonomy" id="2774145"/>
    <lineage>
        <taxon>Bacteria</taxon>
        <taxon>Pseudomonadati</taxon>
        <taxon>Pseudomonadota</taxon>
        <taxon>Gammaproteobacteria</taxon>
        <taxon>Lysobacterales</taxon>
        <taxon>Lysobacteraceae</taxon>
        <taxon>Pseudomarimonas</taxon>
    </lineage>
</organism>
<dbReference type="EMBL" id="JACYTR010000094">
    <property type="protein sequence ID" value="MBD8528197.1"/>
    <property type="molecule type" value="Genomic_DNA"/>
</dbReference>
<gene>
    <name evidence="2" type="ORF">IFO71_20815</name>
</gene>
<protein>
    <submittedName>
        <fullName evidence="2">Uncharacterized protein</fullName>
    </submittedName>
</protein>
<dbReference type="RefSeq" id="WP_192031614.1">
    <property type="nucleotide sequence ID" value="NZ_JACYTR010000094.1"/>
</dbReference>
<proteinExistence type="predicted"/>
<evidence type="ECO:0000313" key="2">
    <source>
        <dbReference type="EMBL" id="MBD8528197.1"/>
    </source>
</evidence>
<dbReference type="AlphaFoldDB" id="A0AAW3ZT58"/>
<evidence type="ECO:0000256" key="1">
    <source>
        <dbReference type="SAM" id="MobiDB-lite"/>
    </source>
</evidence>
<reference evidence="2 3" key="1">
    <citation type="submission" date="2020-09" db="EMBL/GenBank/DDBJ databases">
        <title>Pseudoxanthomonas sp. CAU 1598 isolated from sand of Yaerae Beach.</title>
        <authorList>
            <person name="Kim W."/>
        </authorList>
    </citation>
    <scope>NUCLEOTIDE SEQUENCE [LARGE SCALE GENOMIC DNA]</scope>
    <source>
        <strain evidence="2 3">CAU 1598</strain>
    </source>
</reference>